<feature type="compositionally biased region" description="Polar residues" evidence="7">
    <location>
        <begin position="7"/>
        <end position="35"/>
    </location>
</feature>
<evidence type="ECO:0000313" key="12">
    <source>
        <dbReference type="Proteomes" id="UP000499080"/>
    </source>
</evidence>
<dbReference type="OrthoDB" id="6432086at2759"/>
<feature type="domain" description="PHD-type" evidence="9">
    <location>
        <begin position="151"/>
        <end position="199"/>
    </location>
</feature>
<dbReference type="Gene3D" id="1.20.920.10">
    <property type="entry name" value="Bromodomain-like"/>
    <property type="match status" value="1"/>
</dbReference>
<dbReference type="Gene3D" id="3.30.40.10">
    <property type="entry name" value="Zinc/RING finger domain, C3HC4 (zinc finger)"/>
    <property type="match status" value="1"/>
</dbReference>
<feature type="compositionally biased region" description="Acidic residues" evidence="7">
    <location>
        <begin position="54"/>
        <end position="65"/>
    </location>
</feature>
<keyword evidence="2 6" id="KW-0863">Zinc-finger</keyword>
<feature type="region of interest" description="Disordered" evidence="7">
    <location>
        <begin position="1"/>
        <end position="82"/>
    </location>
</feature>
<reference evidence="11 12" key="1">
    <citation type="journal article" date="2019" name="Sci. Rep.">
        <title>Orb-weaving spider Araneus ventricosus genome elucidates the spidroin gene catalogue.</title>
        <authorList>
            <person name="Kono N."/>
            <person name="Nakamura H."/>
            <person name="Ohtoshi R."/>
            <person name="Moran D.A.P."/>
            <person name="Shinohara A."/>
            <person name="Yoshida Y."/>
            <person name="Fujiwara M."/>
            <person name="Mori M."/>
            <person name="Tomita M."/>
            <person name="Arakawa K."/>
        </authorList>
    </citation>
    <scope>NUCLEOTIDE SEQUENCE [LARGE SCALE GENOMIC DNA]</scope>
</reference>
<sequence>MQDRSSRSYFSDVSKQSDGVSTDSSPKKMQSSPTTDKPFIAILKPDDSRTEETASCEEIDDDSSSCEDISKLSPNKANSDSLSPYKHFPTVTVCLKEEDRVNAQKELGKGAKRTASVSSNNSSASAEVAKLQPKRRKIEKPAPTVLGKQNDCYCWVCHRENVVLSCIACPRAYHVKCAGDNVVVSSDMNDWVCPECKRILTAENVDTRSTVLSEISLDKLCTLLRFSLNKMKHRAGVAFHQPVSLDHYPMYPHYVIHPMDFSLLEKNIKQKVYGCTEAFLADVKWILHNSCVFNGSQHPLSTNAKSLVKTCDNDMQEIEVCPDCFMHSIVRNKYWFSEVCRKPHPLVWAKLKGFPYWPAKVVRIADGFVDARFFGAHDRAWVPVSQCYHLSKEMPTSSKPKKKGNYEIALDELNVHVQLLIQKFGKFEYASYRTNFDQNNKLLAFHGIDIDKIDKEEIPYDTSAVEGTEASASSKGIFRLLFLPN</sequence>
<evidence type="ECO:0000256" key="1">
    <source>
        <dbReference type="ARBA" id="ARBA00022723"/>
    </source>
</evidence>
<dbReference type="GO" id="GO:0008270">
    <property type="term" value="F:zinc ion binding"/>
    <property type="evidence" value="ECO:0007669"/>
    <property type="project" value="UniProtKB-KW"/>
</dbReference>
<feature type="region of interest" description="Disordered" evidence="7">
    <location>
        <begin position="107"/>
        <end position="135"/>
    </location>
</feature>
<evidence type="ECO:0000256" key="2">
    <source>
        <dbReference type="ARBA" id="ARBA00022771"/>
    </source>
</evidence>
<evidence type="ECO:0000259" key="8">
    <source>
        <dbReference type="PROSITE" id="PS50014"/>
    </source>
</evidence>
<dbReference type="InterPro" id="IPR000313">
    <property type="entry name" value="PWWP_dom"/>
</dbReference>
<evidence type="ECO:0000256" key="5">
    <source>
        <dbReference type="PROSITE-ProRule" id="PRU00035"/>
    </source>
</evidence>
<dbReference type="InterPro" id="IPR019786">
    <property type="entry name" value="Zinc_finger_PHD-type_CS"/>
</dbReference>
<feature type="domain" description="Bromo" evidence="8">
    <location>
        <begin position="231"/>
        <end position="301"/>
    </location>
</feature>
<dbReference type="Gene3D" id="2.30.30.140">
    <property type="match status" value="1"/>
</dbReference>
<dbReference type="SMART" id="SM00249">
    <property type="entry name" value="PHD"/>
    <property type="match status" value="1"/>
</dbReference>
<dbReference type="CDD" id="cd20160">
    <property type="entry name" value="PWWP_PRKCBP1"/>
    <property type="match status" value="1"/>
</dbReference>
<dbReference type="PROSITE" id="PS50016">
    <property type="entry name" value="ZF_PHD_2"/>
    <property type="match status" value="1"/>
</dbReference>
<proteinExistence type="predicted"/>
<feature type="compositionally biased region" description="Low complexity" evidence="7">
    <location>
        <begin position="115"/>
        <end position="129"/>
    </location>
</feature>
<dbReference type="PROSITE" id="PS50812">
    <property type="entry name" value="PWWP"/>
    <property type="match status" value="1"/>
</dbReference>
<dbReference type="Proteomes" id="UP000499080">
    <property type="component" value="Unassembled WGS sequence"/>
</dbReference>
<dbReference type="GO" id="GO:0005634">
    <property type="term" value="C:nucleus"/>
    <property type="evidence" value="ECO:0007669"/>
    <property type="project" value="TreeGrafter"/>
</dbReference>
<evidence type="ECO:0000256" key="4">
    <source>
        <dbReference type="ARBA" id="ARBA00023117"/>
    </source>
</evidence>
<dbReference type="SMART" id="SM00293">
    <property type="entry name" value="PWWP"/>
    <property type="match status" value="1"/>
</dbReference>
<dbReference type="EMBL" id="BGPR01000444">
    <property type="protein sequence ID" value="GBM20602.1"/>
    <property type="molecule type" value="Genomic_DNA"/>
</dbReference>
<dbReference type="InterPro" id="IPR019787">
    <property type="entry name" value="Znf_PHD-finger"/>
</dbReference>
<dbReference type="SUPFAM" id="SSF63748">
    <property type="entry name" value="Tudor/PWWP/MBT"/>
    <property type="match status" value="1"/>
</dbReference>
<evidence type="ECO:0000259" key="10">
    <source>
        <dbReference type="PROSITE" id="PS50812"/>
    </source>
</evidence>
<dbReference type="InterPro" id="IPR001487">
    <property type="entry name" value="Bromodomain"/>
</dbReference>
<dbReference type="InterPro" id="IPR011011">
    <property type="entry name" value="Znf_FYVE_PHD"/>
</dbReference>
<dbReference type="GO" id="GO:0016301">
    <property type="term" value="F:kinase activity"/>
    <property type="evidence" value="ECO:0007669"/>
    <property type="project" value="UniProtKB-KW"/>
</dbReference>
<comment type="caution">
    <text evidence="11">The sequence shown here is derived from an EMBL/GenBank/DDBJ whole genome shotgun (WGS) entry which is preliminary data.</text>
</comment>
<keyword evidence="11" id="KW-0418">Kinase</keyword>
<feature type="domain" description="PWWP" evidence="10">
    <location>
        <begin position="343"/>
        <end position="393"/>
    </location>
</feature>
<dbReference type="InterPro" id="IPR036427">
    <property type="entry name" value="Bromodomain-like_sf"/>
</dbReference>
<dbReference type="PANTHER" id="PTHR46453">
    <property type="entry name" value="PROTEIN KINASE C-BINDING PROTEIN 1"/>
    <property type="match status" value="1"/>
</dbReference>
<dbReference type="InterPro" id="IPR001965">
    <property type="entry name" value="Znf_PHD"/>
</dbReference>
<dbReference type="InterPro" id="IPR044075">
    <property type="entry name" value="PRKCBP1_PHD"/>
</dbReference>
<evidence type="ECO:0000259" key="9">
    <source>
        <dbReference type="PROSITE" id="PS50016"/>
    </source>
</evidence>
<organism evidence="11 12">
    <name type="scientific">Araneus ventricosus</name>
    <name type="common">Orbweaver spider</name>
    <name type="synonym">Epeira ventricosa</name>
    <dbReference type="NCBI Taxonomy" id="182803"/>
    <lineage>
        <taxon>Eukaryota</taxon>
        <taxon>Metazoa</taxon>
        <taxon>Ecdysozoa</taxon>
        <taxon>Arthropoda</taxon>
        <taxon>Chelicerata</taxon>
        <taxon>Arachnida</taxon>
        <taxon>Araneae</taxon>
        <taxon>Araneomorphae</taxon>
        <taxon>Entelegynae</taxon>
        <taxon>Araneoidea</taxon>
        <taxon>Araneidae</taxon>
        <taxon>Araneus</taxon>
    </lineage>
</organism>
<keyword evidence="12" id="KW-1185">Reference proteome</keyword>
<keyword evidence="4 5" id="KW-0103">Bromodomain</keyword>
<dbReference type="CDD" id="cd15538">
    <property type="entry name" value="PHD_PRKCBP1"/>
    <property type="match status" value="1"/>
</dbReference>
<keyword evidence="1" id="KW-0479">Metal-binding</keyword>
<dbReference type="PANTHER" id="PTHR46453:SF5">
    <property type="entry name" value="PROTEIN KINASE C-BINDING PROTEIN 1 ISOFORM X1"/>
    <property type="match status" value="1"/>
</dbReference>
<evidence type="ECO:0000256" key="7">
    <source>
        <dbReference type="SAM" id="MobiDB-lite"/>
    </source>
</evidence>
<keyword evidence="11" id="KW-0808">Transferase</keyword>
<dbReference type="InterPro" id="IPR013083">
    <property type="entry name" value="Znf_RING/FYVE/PHD"/>
</dbReference>
<feature type="compositionally biased region" description="Polar residues" evidence="7">
    <location>
        <begin position="72"/>
        <end position="82"/>
    </location>
</feature>
<gene>
    <name evidence="11" type="primary">ZMYND8_1</name>
    <name evidence="11" type="ORF">AVEN_261720_1</name>
</gene>
<dbReference type="Pfam" id="PF00439">
    <property type="entry name" value="Bromodomain"/>
    <property type="match status" value="1"/>
</dbReference>
<dbReference type="GO" id="GO:0003714">
    <property type="term" value="F:transcription corepressor activity"/>
    <property type="evidence" value="ECO:0007669"/>
    <property type="project" value="TreeGrafter"/>
</dbReference>
<dbReference type="GO" id="GO:0005737">
    <property type="term" value="C:cytoplasm"/>
    <property type="evidence" value="ECO:0007669"/>
    <property type="project" value="TreeGrafter"/>
</dbReference>
<dbReference type="PROSITE" id="PS50014">
    <property type="entry name" value="BROMODOMAIN_2"/>
    <property type="match status" value="1"/>
</dbReference>
<dbReference type="SUPFAM" id="SSF47370">
    <property type="entry name" value="Bromodomain"/>
    <property type="match status" value="1"/>
</dbReference>
<accession>A0A4Y2DUP4</accession>
<protein>
    <submittedName>
        <fullName evidence="11">Protein kinase C-binding protein 1</fullName>
    </submittedName>
</protein>
<evidence type="ECO:0000313" key="11">
    <source>
        <dbReference type="EMBL" id="GBM20602.1"/>
    </source>
</evidence>
<evidence type="ECO:0000256" key="3">
    <source>
        <dbReference type="ARBA" id="ARBA00022833"/>
    </source>
</evidence>
<dbReference type="PROSITE" id="PS01359">
    <property type="entry name" value="ZF_PHD_1"/>
    <property type="match status" value="1"/>
</dbReference>
<keyword evidence="3" id="KW-0862">Zinc</keyword>
<dbReference type="Pfam" id="PF00855">
    <property type="entry name" value="PWWP"/>
    <property type="match status" value="1"/>
</dbReference>
<name>A0A4Y2DUP4_ARAVE</name>
<dbReference type="SMART" id="SM00297">
    <property type="entry name" value="BROMO"/>
    <property type="match status" value="1"/>
</dbReference>
<evidence type="ECO:0000256" key="6">
    <source>
        <dbReference type="PROSITE-ProRule" id="PRU00146"/>
    </source>
</evidence>
<dbReference type="SUPFAM" id="SSF57903">
    <property type="entry name" value="FYVE/PHD zinc finger"/>
    <property type="match status" value="1"/>
</dbReference>
<dbReference type="AlphaFoldDB" id="A0A4Y2DUP4"/>